<comment type="caution">
    <text evidence="2">The sequence shown here is derived from an EMBL/GenBank/DDBJ whole genome shotgun (WGS) entry which is preliminary data.</text>
</comment>
<evidence type="ECO:0000313" key="3">
    <source>
        <dbReference type="Proteomes" id="UP000317839"/>
    </source>
</evidence>
<dbReference type="AlphaFoldDB" id="A0A545T8Q6"/>
<dbReference type="Pfam" id="PF11086">
    <property type="entry name" value="DUF2878"/>
    <property type="match status" value="1"/>
</dbReference>
<name>A0A545T8Q6_9GAMM</name>
<dbReference type="RefSeq" id="WP_142942304.1">
    <property type="nucleotide sequence ID" value="NZ_VIKR01000003.1"/>
</dbReference>
<keyword evidence="3" id="KW-1185">Reference proteome</keyword>
<keyword evidence="1" id="KW-1133">Transmembrane helix</keyword>
<feature type="transmembrane region" description="Helical" evidence="1">
    <location>
        <begin position="150"/>
        <end position="170"/>
    </location>
</feature>
<gene>
    <name evidence="2" type="ORF">FLL45_12035</name>
</gene>
<feature type="transmembrane region" description="Helical" evidence="1">
    <location>
        <begin position="120"/>
        <end position="138"/>
    </location>
</feature>
<keyword evidence="1" id="KW-0812">Transmembrane</keyword>
<sequence length="190" mass="21187">MPLWIGFVLFEIGWLTVILGSTSWVYWAIVPLLVGFLIWEWRFSQQPGQRSLGIEYYVARLAFALLGFAADSLLQSLQLIDFDTSTAGAAPGFAPLWLLFMWLWFSVTLSACYQWLVGKAYIAGGFAAIAGPLAYWGASKLANVAIIEFWPFMIASGIFWGLLFGIVFHIEPLSRLLIIPEDKSPVTNLA</sequence>
<keyword evidence="1" id="KW-0472">Membrane</keyword>
<protein>
    <submittedName>
        <fullName evidence="2">DUF2878 domain-containing protein</fullName>
    </submittedName>
</protein>
<feature type="transmembrane region" description="Helical" evidence="1">
    <location>
        <begin position="57"/>
        <end position="74"/>
    </location>
</feature>
<proteinExistence type="predicted"/>
<feature type="transmembrane region" description="Helical" evidence="1">
    <location>
        <begin position="12"/>
        <end position="37"/>
    </location>
</feature>
<evidence type="ECO:0000313" key="2">
    <source>
        <dbReference type="EMBL" id="TQV73596.1"/>
    </source>
</evidence>
<dbReference type="Proteomes" id="UP000317839">
    <property type="component" value="Unassembled WGS sequence"/>
</dbReference>
<dbReference type="EMBL" id="VIKR01000003">
    <property type="protein sequence ID" value="TQV73596.1"/>
    <property type="molecule type" value="Genomic_DNA"/>
</dbReference>
<accession>A0A545T8Q6</accession>
<feature type="transmembrane region" description="Helical" evidence="1">
    <location>
        <begin position="94"/>
        <end position="113"/>
    </location>
</feature>
<evidence type="ECO:0000256" key="1">
    <source>
        <dbReference type="SAM" id="Phobius"/>
    </source>
</evidence>
<dbReference type="InterPro" id="IPR021306">
    <property type="entry name" value="DUF2878"/>
</dbReference>
<reference evidence="2 3" key="1">
    <citation type="submission" date="2019-06" db="EMBL/GenBank/DDBJ databases">
        <title>Draft genome of Aliikangiella marina GYP-15.</title>
        <authorList>
            <person name="Wang G."/>
        </authorList>
    </citation>
    <scope>NUCLEOTIDE SEQUENCE [LARGE SCALE GENOMIC DNA]</scope>
    <source>
        <strain evidence="2 3">GYP-15</strain>
    </source>
</reference>
<organism evidence="2 3">
    <name type="scientific">Aliikangiella marina</name>
    <dbReference type="NCBI Taxonomy" id="1712262"/>
    <lineage>
        <taxon>Bacteria</taxon>
        <taxon>Pseudomonadati</taxon>
        <taxon>Pseudomonadota</taxon>
        <taxon>Gammaproteobacteria</taxon>
        <taxon>Oceanospirillales</taxon>
        <taxon>Pleioneaceae</taxon>
        <taxon>Aliikangiella</taxon>
    </lineage>
</organism>
<dbReference type="OrthoDB" id="21939at2"/>